<dbReference type="InterPro" id="IPR032867">
    <property type="entry name" value="DYW_dom"/>
</dbReference>
<keyword evidence="1" id="KW-0677">Repeat</keyword>
<dbReference type="SUPFAM" id="SSF48452">
    <property type="entry name" value="TPR-like"/>
    <property type="match status" value="1"/>
</dbReference>
<proteinExistence type="predicted"/>
<dbReference type="FunFam" id="1.25.40.10:FF:001087">
    <property type="entry name" value="Pentatricopeptide repeat-containing protein, mitochondrial"/>
    <property type="match status" value="1"/>
</dbReference>
<dbReference type="InterPro" id="IPR046960">
    <property type="entry name" value="PPR_At4g14850-like_plant"/>
</dbReference>
<dbReference type="AlphaFoldDB" id="A0AAV9AZ91"/>
<dbReference type="InterPro" id="IPR046848">
    <property type="entry name" value="E_motif"/>
</dbReference>
<dbReference type="PROSITE" id="PS51375">
    <property type="entry name" value="PPR"/>
    <property type="match status" value="7"/>
</dbReference>
<feature type="repeat" description="PPR" evidence="2">
    <location>
        <begin position="222"/>
        <end position="252"/>
    </location>
</feature>
<evidence type="ECO:0000259" key="3">
    <source>
        <dbReference type="Pfam" id="PF14432"/>
    </source>
</evidence>
<dbReference type="Pfam" id="PF01535">
    <property type="entry name" value="PPR"/>
    <property type="match status" value="5"/>
</dbReference>
<dbReference type="GO" id="GO:0009451">
    <property type="term" value="P:RNA modification"/>
    <property type="evidence" value="ECO:0007669"/>
    <property type="project" value="InterPro"/>
</dbReference>
<name>A0AAV9AZ91_ACOGR</name>
<feature type="domain" description="DYW" evidence="3">
    <location>
        <begin position="534"/>
        <end position="626"/>
    </location>
</feature>
<feature type="repeat" description="PPR" evidence="2">
    <location>
        <begin position="83"/>
        <end position="117"/>
    </location>
</feature>
<feature type="repeat" description="PPR" evidence="2">
    <location>
        <begin position="156"/>
        <end position="186"/>
    </location>
</feature>
<dbReference type="FunFam" id="1.25.40.10:FF:000470">
    <property type="entry name" value="Pentatricopeptide repeat-containing protein At5g66520"/>
    <property type="match status" value="1"/>
</dbReference>
<dbReference type="Pfam" id="PF20431">
    <property type="entry name" value="E_motif"/>
    <property type="match status" value="1"/>
</dbReference>
<protein>
    <submittedName>
        <fullName evidence="4">Pentatricopeptide repeat-containing protein</fullName>
    </submittedName>
</protein>
<dbReference type="EMBL" id="JAUJYN010000006">
    <property type="protein sequence ID" value="KAK1269480.1"/>
    <property type="molecule type" value="Genomic_DNA"/>
</dbReference>
<dbReference type="GO" id="GO:0008270">
    <property type="term" value="F:zinc ion binding"/>
    <property type="evidence" value="ECO:0007669"/>
    <property type="project" value="InterPro"/>
</dbReference>
<dbReference type="Pfam" id="PF20430">
    <property type="entry name" value="Eplus_motif"/>
    <property type="match status" value="1"/>
</dbReference>
<dbReference type="GO" id="GO:0003723">
    <property type="term" value="F:RNA binding"/>
    <property type="evidence" value="ECO:0007669"/>
    <property type="project" value="InterPro"/>
</dbReference>
<dbReference type="Pfam" id="PF13041">
    <property type="entry name" value="PPR_2"/>
    <property type="match status" value="1"/>
</dbReference>
<reference evidence="4" key="1">
    <citation type="journal article" date="2023" name="Nat. Commun.">
        <title>Diploid and tetraploid genomes of Acorus and the evolution of monocots.</title>
        <authorList>
            <person name="Ma L."/>
            <person name="Liu K.W."/>
            <person name="Li Z."/>
            <person name="Hsiao Y.Y."/>
            <person name="Qi Y."/>
            <person name="Fu T."/>
            <person name="Tang G.D."/>
            <person name="Zhang D."/>
            <person name="Sun W.H."/>
            <person name="Liu D.K."/>
            <person name="Li Y."/>
            <person name="Chen G.Z."/>
            <person name="Liu X.D."/>
            <person name="Liao X.Y."/>
            <person name="Jiang Y.T."/>
            <person name="Yu X."/>
            <person name="Hao Y."/>
            <person name="Huang J."/>
            <person name="Zhao X.W."/>
            <person name="Ke S."/>
            <person name="Chen Y.Y."/>
            <person name="Wu W.L."/>
            <person name="Hsu J.L."/>
            <person name="Lin Y.F."/>
            <person name="Huang M.D."/>
            <person name="Li C.Y."/>
            <person name="Huang L."/>
            <person name="Wang Z.W."/>
            <person name="Zhao X."/>
            <person name="Zhong W.Y."/>
            <person name="Peng D.H."/>
            <person name="Ahmad S."/>
            <person name="Lan S."/>
            <person name="Zhang J.S."/>
            <person name="Tsai W.C."/>
            <person name="Van de Peer Y."/>
            <person name="Liu Z.J."/>
        </authorList>
    </citation>
    <scope>NUCLEOTIDE SEQUENCE</scope>
    <source>
        <strain evidence="4">SCP</strain>
    </source>
</reference>
<dbReference type="InterPro" id="IPR011990">
    <property type="entry name" value="TPR-like_helical_dom_sf"/>
</dbReference>
<feature type="repeat" description="PPR" evidence="2">
    <location>
        <begin position="354"/>
        <end position="384"/>
    </location>
</feature>
<dbReference type="Pfam" id="PF14432">
    <property type="entry name" value="DYW_deaminase"/>
    <property type="match status" value="1"/>
</dbReference>
<keyword evidence="5" id="KW-1185">Reference proteome</keyword>
<dbReference type="Proteomes" id="UP001179952">
    <property type="component" value="Unassembled WGS sequence"/>
</dbReference>
<gene>
    <name evidence="4" type="ORF">QJS04_geneDACA005133</name>
</gene>
<reference evidence="4" key="2">
    <citation type="submission" date="2023-06" db="EMBL/GenBank/DDBJ databases">
        <authorList>
            <person name="Ma L."/>
            <person name="Liu K.-W."/>
            <person name="Li Z."/>
            <person name="Hsiao Y.-Y."/>
            <person name="Qi Y."/>
            <person name="Fu T."/>
            <person name="Tang G."/>
            <person name="Zhang D."/>
            <person name="Sun W.-H."/>
            <person name="Liu D.-K."/>
            <person name="Li Y."/>
            <person name="Chen G.-Z."/>
            <person name="Liu X.-D."/>
            <person name="Liao X.-Y."/>
            <person name="Jiang Y.-T."/>
            <person name="Yu X."/>
            <person name="Hao Y."/>
            <person name="Huang J."/>
            <person name="Zhao X.-W."/>
            <person name="Ke S."/>
            <person name="Chen Y.-Y."/>
            <person name="Wu W.-L."/>
            <person name="Hsu J.-L."/>
            <person name="Lin Y.-F."/>
            <person name="Huang M.-D."/>
            <person name="Li C.-Y."/>
            <person name="Huang L."/>
            <person name="Wang Z.-W."/>
            <person name="Zhao X."/>
            <person name="Zhong W.-Y."/>
            <person name="Peng D.-H."/>
            <person name="Ahmad S."/>
            <person name="Lan S."/>
            <person name="Zhang J.-S."/>
            <person name="Tsai W.-C."/>
            <person name="Van De Peer Y."/>
            <person name="Liu Z.-J."/>
        </authorList>
    </citation>
    <scope>NUCLEOTIDE SEQUENCE</scope>
    <source>
        <strain evidence="4">SCP</strain>
        <tissue evidence="4">Leaves</tissue>
    </source>
</reference>
<evidence type="ECO:0000313" key="4">
    <source>
        <dbReference type="EMBL" id="KAK1269480.1"/>
    </source>
</evidence>
<dbReference type="PANTHER" id="PTHR47926:SF463">
    <property type="entry name" value="PENTATRICOPEPTIDE REPEAT-CONTAINING PROTEIN"/>
    <property type="match status" value="1"/>
</dbReference>
<accession>A0AAV9AZ91</accession>
<sequence length="626" mass="70087">MAAILFTPTNQFPLKISSKIESLSLLERCSAMEELKQIHAQMIKTGLILKTIPVSRLLASCAISNYGSLTYAIRLFKAIPRPNTFMWNTVIRAHSTSNNPEDAILLYCQMLHSSKSAPSYNTYTFPFLLKACSARSSLEEAKQIHAHIIKNGLDSDVYTANSLLHVYAKSGNLASARMLFDRILHRDIVTWNSMIDGYGKTGIVEAARELFDQMPAKNIISWTSIITACTEGGMFQEALTLFQDMLSVGIKPDGAALVGVISACAQLGALDEGKWISTYIERNDVQVDPILGCSLVDMYSKCGDVEEALKIFKKMNRKSITAWTAMITGLAIHGRGQEALDLFAEMEKTGVKPNQVTFTGLLTACSHAGLVDEGKSLFQQMEKKYEVSPSVEHYGCMVDLLGRAGMLRDAEELIEKMPIRPNAAIWGALLNACRIHKNFDMGRRVGKILIELDPDHGGRYIHLASIFAAEGHWNEAVKLRKMMKDRGVSKLPGCSSTVLKGVVHNFFAGDDSHPLTKEIYLEWDRINERLREEGYVPLTDDLLLDLEEDEKEKAIHHHSEKLAIALGLISTDTGTTIRVVKNLRVCEDCHLVTKLISRVYRREIIVRDRTRFHHFKDGNCSCRDYW</sequence>
<evidence type="ECO:0000256" key="2">
    <source>
        <dbReference type="PROSITE-ProRule" id="PRU00708"/>
    </source>
</evidence>
<feature type="repeat" description="PPR" evidence="2">
    <location>
        <begin position="288"/>
        <end position="318"/>
    </location>
</feature>
<evidence type="ECO:0000256" key="1">
    <source>
        <dbReference type="ARBA" id="ARBA00022737"/>
    </source>
</evidence>
<evidence type="ECO:0000313" key="5">
    <source>
        <dbReference type="Proteomes" id="UP001179952"/>
    </source>
</evidence>
<comment type="caution">
    <text evidence="4">The sequence shown here is derived from an EMBL/GenBank/DDBJ whole genome shotgun (WGS) entry which is preliminary data.</text>
</comment>
<dbReference type="InterPro" id="IPR046849">
    <property type="entry name" value="E2_motif"/>
</dbReference>
<dbReference type="NCBIfam" id="TIGR00756">
    <property type="entry name" value="PPR"/>
    <property type="match status" value="7"/>
</dbReference>
<dbReference type="PANTHER" id="PTHR47926">
    <property type="entry name" value="PENTATRICOPEPTIDE REPEAT-CONTAINING PROTEIN"/>
    <property type="match status" value="1"/>
</dbReference>
<organism evidence="4 5">
    <name type="scientific">Acorus gramineus</name>
    <name type="common">Dwarf sweet flag</name>
    <dbReference type="NCBI Taxonomy" id="55184"/>
    <lineage>
        <taxon>Eukaryota</taxon>
        <taxon>Viridiplantae</taxon>
        <taxon>Streptophyta</taxon>
        <taxon>Embryophyta</taxon>
        <taxon>Tracheophyta</taxon>
        <taxon>Spermatophyta</taxon>
        <taxon>Magnoliopsida</taxon>
        <taxon>Liliopsida</taxon>
        <taxon>Acoraceae</taxon>
        <taxon>Acorus</taxon>
    </lineage>
</organism>
<feature type="repeat" description="PPR" evidence="2">
    <location>
        <begin position="319"/>
        <end position="353"/>
    </location>
</feature>
<dbReference type="Gene3D" id="1.25.40.10">
    <property type="entry name" value="Tetratricopeptide repeat domain"/>
    <property type="match status" value="3"/>
</dbReference>
<dbReference type="FunFam" id="1.25.40.10:FF:000366">
    <property type="entry name" value="Pentatricopeptide (PPR) repeat-containing protein"/>
    <property type="match status" value="1"/>
</dbReference>
<feature type="repeat" description="PPR" evidence="2">
    <location>
        <begin position="187"/>
        <end position="221"/>
    </location>
</feature>
<dbReference type="InterPro" id="IPR002885">
    <property type="entry name" value="PPR_rpt"/>
</dbReference>